<evidence type="ECO:0000259" key="5">
    <source>
        <dbReference type="PROSITE" id="PS50977"/>
    </source>
</evidence>
<evidence type="ECO:0000256" key="3">
    <source>
        <dbReference type="ARBA" id="ARBA00023163"/>
    </source>
</evidence>
<proteinExistence type="predicted"/>
<dbReference type="EMBL" id="JACHNB010000001">
    <property type="protein sequence ID" value="MBB4743310.1"/>
    <property type="molecule type" value="Genomic_DNA"/>
</dbReference>
<feature type="DNA-binding region" description="H-T-H motif" evidence="4">
    <location>
        <begin position="33"/>
        <end position="52"/>
    </location>
</feature>
<dbReference type="InterPro" id="IPR050109">
    <property type="entry name" value="HTH-type_TetR-like_transc_reg"/>
</dbReference>
<dbReference type="PANTHER" id="PTHR30055">
    <property type="entry name" value="HTH-TYPE TRANSCRIPTIONAL REGULATOR RUTR"/>
    <property type="match status" value="1"/>
</dbReference>
<dbReference type="InterPro" id="IPR036271">
    <property type="entry name" value="Tet_transcr_reg_TetR-rel_C_sf"/>
</dbReference>
<dbReference type="Gene3D" id="1.10.357.10">
    <property type="entry name" value="Tetracycline Repressor, domain 2"/>
    <property type="match status" value="1"/>
</dbReference>
<accession>A0A7W7MAY7</accession>
<keyword evidence="3" id="KW-0804">Transcription</keyword>
<dbReference type="InterPro" id="IPR023772">
    <property type="entry name" value="DNA-bd_HTH_TetR-type_CS"/>
</dbReference>
<protein>
    <submittedName>
        <fullName evidence="6">AcrR family transcriptional regulator</fullName>
    </submittedName>
</protein>
<dbReference type="Gene3D" id="1.10.10.60">
    <property type="entry name" value="Homeodomain-like"/>
    <property type="match status" value="1"/>
</dbReference>
<dbReference type="PROSITE" id="PS50977">
    <property type="entry name" value="HTH_TETR_2"/>
    <property type="match status" value="1"/>
</dbReference>
<dbReference type="Proteomes" id="UP000546162">
    <property type="component" value="Unassembled WGS sequence"/>
</dbReference>
<dbReference type="AlphaFoldDB" id="A0A7W7MAY7"/>
<name>A0A7W7MAY7_9ACTN</name>
<evidence type="ECO:0000313" key="6">
    <source>
        <dbReference type="EMBL" id="MBB4743310.1"/>
    </source>
</evidence>
<dbReference type="GO" id="GO:0003700">
    <property type="term" value="F:DNA-binding transcription factor activity"/>
    <property type="evidence" value="ECO:0007669"/>
    <property type="project" value="TreeGrafter"/>
</dbReference>
<dbReference type="InterPro" id="IPR041347">
    <property type="entry name" value="MftR_C"/>
</dbReference>
<dbReference type="Pfam" id="PF00440">
    <property type="entry name" value="TetR_N"/>
    <property type="match status" value="1"/>
</dbReference>
<sequence>MASMAERKRQLVADEITEAALQLCAVKGFDTTTVDEIVAAAGISRRTFFRYFSSKEDVAIQLLAALGADMRDELRARPAGEPPATALRHAVGMAIDHCVDEPVKSLRVVQLILRTPVLHARLLERQAQWRNGLTAELAVRLGRDPATDLFPEMAAGMALAAFEAAMHHWSASDGAVDPHELVDRAFAVIRPALDQAGRPRAG</sequence>
<dbReference type="InterPro" id="IPR001647">
    <property type="entry name" value="HTH_TetR"/>
</dbReference>
<evidence type="ECO:0000256" key="2">
    <source>
        <dbReference type="ARBA" id="ARBA00023125"/>
    </source>
</evidence>
<dbReference type="SUPFAM" id="SSF46689">
    <property type="entry name" value="Homeodomain-like"/>
    <property type="match status" value="1"/>
</dbReference>
<dbReference type="Pfam" id="PF17754">
    <property type="entry name" value="TetR_C_14"/>
    <property type="match status" value="1"/>
</dbReference>
<dbReference type="PRINTS" id="PR00455">
    <property type="entry name" value="HTHTETR"/>
</dbReference>
<dbReference type="InterPro" id="IPR009057">
    <property type="entry name" value="Homeodomain-like_sf"/>
</dbReference>
<evidence type="ECO:0000313" key="7">
    <source>
        <dbReference type="Proteomes" id="UP000546162"/>
    </source>
</evidence>
<feature type="domain" description="HTH tetR-type" evidence="5">
    <location>
        <begin position="10"/>
        <end position="70"/>
    </location>
</feature>
<comment type="caution">
    <text evidence="6">The sequence shown here is derived from an EMBL/GenBank/DDBJ whole genome shotgun (WGS) entry which is preliminary data.</text>
</comment>
<keyword evidence="1" id="KW-0805">Transcription regulation</keyword>
<dbReference type="PROSITE" id="PS01081">
    <property type="entry name" value="HTH_TETR_1"/>
    <property type="match status" value="1"/>
</dbReference>
<dbReference type="PANTHER" id="PTHR30055:SF238">
    <property type="entry name" value="MYCOFACTOCIN BIOSYNTHESIS TRANSCRIPTIONAL REGULATOR MFTR-RELATED"/>
    <property type="match status" value="1"/>
</dbReference>
<keyword evidence="2 4" id="KW-0238">DNA-binding</keyword>
<keyword evidence="7" id="KW-1185">Reference proteome</keyword>
<gene>
    <name evidence="6" type="ORF">BJY16_006769</name>
</gene>
<dbReference type="GO" id="GO:0000976">
    <property type="term" value="F:transcription cis-regulatory region binding"/>
    <property type="evidence" value="ECO:0007669"/>
    <property type="project" value="TreeGrafter"/>
</dbReference>
<organism evidence="6 7">
    <name type="scientific">Actinoplanes octamycinicus</name>
    <dbReference type="NCBI Taxonomy" id="135948"/>
    <lineage>
        <taxon>Bacteria</taxon>
        <taxon>Bacillati</taxon>
        <taxon>Actinomycetota</taxon>
        <taxon>Actinomycetes</taxon>
        <taxon>Micromonosporales</taxon>
        <taxon>Micromonosporaceae</taxon>
        <taxon>Actinoplanes</taxon>
    </lineage>
</organism>
<evidence type="ECO:0000256" key="1">
    <source>
        <dbReference type="ARBA" id="ARBA00023015"/>
    </source>
</evidence>
<reference evidence="6 7" key="1">
    <citation type="submission" date="2020-08" db="EMBL/GenBank/DDBJ databases">
        <title>Sequencing the genomes of 1000 actinobacteria strains.</title>
        <authorList>
            <person name="Klenk H.-P."/>
        </authorList>
    </citation>
    <scope>NUCLEOTIDE SEQUENCE [LARGE SCALE GENOMIC DNA]</scope>
    <source>
        <strain evidence="6 7">DSM 45809</strain>
    </source>
</reference>
<dbReference type="SUPFAM" id="SSF48498">
    <property type="entry name" value="Tetracyclin repressor-like, C-terminal domain"/>
    <property type="match status" value="1"/>
</dbReference>
<evidence type="ECO:0000256" key="4">
    <source>
        <dbReference type="PROSITE-ProRule" id="PRU00335"/>
    </source>
</evidence>